<evidence type="ECO:0000313" key="4">
    <source>
        <dbReference type="Proteomes" id="UP000184188"/>
    </source>
</evidence>
<accession>A0A1L9SKK8</accession>
<evidence type="ECO:0000256" key="1">
    <source>
        <dbReference type="SAM" id="MobiDB-lite"/>
    </source>
</evidence>
<name>A0A1L9SKK8_9EURO</name>
<dbReference type="InterPro" id="IPR003615">
    <property type="entry name" value="HNH_nuc"/>
</dbReference>
<evidence type="ECO:0000259" key="2">
    <source>
        <dbReference type="Pfam" id="PF13391"/>
    </source>
</evidence>
<dbReference type="AlphaFoldDB" id="A0A1L9SKK8"/>
<dbReference type="Pfam" id="PF13391">
    <property type="entry name" value="HNH_2"/>
    <property type="match status" value="1"/>
</dbReference>
<keyword evidence="4" id="KW-1185">Reference proteome</keyword>
<dbReference type="RefSeq" id="XP_022582250.1">
    <property type="nucleotide sequence ID" value="XM_022729189.1"/>
</dbReference>
<protein>
    <recommendedName>
        <fullName evidence="2">HNH nuclease domain-containing protein</fullName>
    </recommendedName>
</protein>
<proteinExistence type="predicted"/>
<dbReference type="EMBL" id="KV878340">
    <property type="protein sequence ID" value="OJJ47740.1"/>
    <property type="molecule type" value="Genomic_DNA"/>
</dbReference>
<organism evidence="3 4">
    <name type="scientific">Penicilliopsis zonata CBS 506.65</name>
    <dbReference type="NCBI Taxonomy" id="1073090"/>
    <lineage>
        <taxon>Eukaryota</taxon>
        <taxon>Fungi</taxon>
        <taxon>Dikarya</taxon>
        <taxon>Ascomycota</taxon>
        <taxon>Pezizomycotina</taxon>
        <taxon>Eurotiomycetes</taxon>
        <taxon>Eurotiomycetidae</taxon>
        <taxon>Eurotiales</taxon>
        <taxon>Aspergillaceae</taxon>
        <taxon>Penicilliopsis</taxon>
    </lineage>
</organism>
<dbReference type="GeneID" id="34615653"/>
<feature type="region of interest" description="Disordered" evidence="1">
    <location>
        <begin position="1"/>
        <end position="45"/>
    </location>
</feature>
<feature type="domain" description="HNH nuclease" evidence="2">
    <location>
        <begin position="166"/>
        <end position="263"/>
    </location>
</feature>
<gene>
    <name evidence="3" type="ORF">ASPZODRAFT_63861</name>
</gene>
<dbReference type="VEuPathDB" id="FungiDB:ASPZODRAFT_63861"/>
<dbReference type="STRING" id="1073090.A0A1L9SKK8"/>
<evidence type="ECO:0000313" key="3">
    <source>
        <dbReference type="EMBL" id="OJJ47740.1"/>
    </source>
</evidence>
<dbReference type="OrthoDB" id="2104739at2759"/>
<sequence length="371" mass="42070">MPHRGSVQIQARHEAQPAGSCPPPIRPLRGLSAAATDKASSEARPGLVDAAKERVGNYQAQNRPNEDKLQPGLLAFLEWLPDHGCISLARDILKLNSDKDLYDVYHNLLTALATPMKARSKQGSITASPHPKRQNNVDIAAITLDEPQTCLDAFRDQCLKRDSHRCVVTGEMENDRWYKEGASDDVHHGFLEAAHIIPFAYASWDSSSRPPEKISIQWEALWRYFPEVRRLGMQVETINNLYNGITLSSYIHAAFGQFHIAFKPTDTENVYERKIYRRFPSLLRRTLPESNRIEILRAEDAQDFELPNATLLDCHWRLAEILNASGMAEIIDRNRRDWEDLKGSAGGQLREDGGTDFGQYLRVALWERMVS</sequence>
<reference evidence="4" key="1">
    <citation type="journal article" date="2017" name="Genome Biol.">
        <title>Comparative genomics reveals high biological diversity and specific adaptations in the industrially and medically important fungal genus Aspergillus.</title>
        <authorList>
            <person name="de Vries R.P."/>
            <person name="Riley R."/>
            <person name="Wiebenga A."/>
            <person name="Aguilar-Osorio G."/>
            <person name="Amillis S."/>
            <person name="Uchima C.A."/>
            <person name="Anderluh G."/>
            <person name="Asadollahi M."/>
            <person name="Askin M."/>
            <person name="Barry K."/>
            <person name="Battaglia E."/>
            <person name="Bayram O."/>
            <person name="Benocci T."/>
            <person name="Braus-Stromeyer S.A."/>
            <person name="Caldana C."/>
            <person name="Canovas D."/>
            <person name="Cerqueira G.C."/>
            <person name="Chen F."/>
            <person name="Chen W."/>
            <person name="Choi C."/>
            <person name="Clum A."/>
            <person name="Dos Santos R.A."/>
            <person name="Damasio A.R."/>
            <person name="Diallinas G."/>
            <person name="Emri T."/>
            <person name="Fekete E."/>
            <person name="Flipphi M."/>
            <person name="Freyberg S."/>
            <person name="Gallo A."/>
            <person name="Gournas C."/>
            <person name="Habgood R."/>
            <person name="Hainaut M."/>
            <person name="Harispe M.L."/>
            <person name="Henrissat B."/>
            <person name="Hilden K.S."/>
            <person name="Hope R."/>
            <person name="Hossain A."/>
            <person name="Karabika E."/>
            <person name="Karaffa L."/>
            <person name="Karanyi Z."/>
            <person name="Krasevec N."/>
            <person name="Kuo A."/>
            <person name="Kusch H."/>
            <person name="LaButti K."/>
            <person name="Lagendijk E.L."/>
            <person name="Lapidus A."/>
            <person name="Levasseur A."/>
            <person name="Lindquist E."/>
            <person name="Lipzen A."/>
            <person name="Logrieco A.F."/>
            <person name="MacCabe A."/>
            <person name="Maekelae M.R."/>
            <person name="Malavazi I."/>
            <person name="Melin P."/>
            <person name="Meyer V."/>
            <person name="Mielnichuk N."/>
            <person name="Miskei M."/>
            <person name="Molnar A.P."/>
            <person name="Mule G."/>
            <person name="Ngan C.Y."/>
            <person name="Orejas M."/>
            <person name="Orosz E."/>
            <person name="Ouedraogo J.P."/>
            <person name="Overkamp K.M."/>
            <person name="Park H.-S."/>
            <person name="Perrone G."/>
            <person name="Piumi F."/>
            <person name="Punt P.J."/>
            <person name="Ram A.F."/>
            <person name="Ramon A."/>
            <person name="Rauscher S."/>
            <person name="Record E."/>
            <person name="Riano-Pachon D.M."/>
            <person name="Robert V."/>
            <person name="Roehrig J."/>
            <person name="Ruller R."/>
            <person name="Salamov A."/>
            <person name="Salih N.S."/>
            <person name="Samson R.A."/>
            <person name="Sandor E."/>
            <person name="Sanguinetti M."/>
            <person name="Schuetze T."/>
            <person name="Sepcic K."/>
            <person name="Shelest E."/>
            <person name="Sherlock G."/>
            <person name="Sophianopoulou V."/>
            <person name="Squina F.M."/>
            <person name="Sun H."/>
            <person name="Susca A."/>
            <person name="Todd R.B."/>
            <person name="Tsang A."/>
            <person name="Unkles S.E."/>
            <person name="van de Wiele N."/>
            <person name="van Rossen-Uffink D."/>
            <person name="Oliveira J.V."/>
            <person name="Vesth T.C."/>
            <person name="Visser J."/>
            <person name="Yu J.-H."/>
            <person name="Zhou M."/>
            <person name="Andersen M.R."/>
            <person name="Archer D.B."/>
            <person name="Baker S.E."/>
            <person name="Benoit I."/>
            <person name="Brakhage A.A."/>
            <person name="Braus G.H."/>
            <person name="Fischer R."/>
            <person name="Frisvad J.C."/>
            <person name="Goldman G.H."/>
            <person name="Houbraken J."/>
            <person name="Oakley B."/>
            <person name="Pocsi I."/>
            <person name="Scazzocchio C."/>
            <person name="Seiboth B."/>
            <person name="vanKuyk P.A."/>
            <person name="Wortman J."/>
            <person name="Dyer P.S."/>
            <person name="Grigoriev I.V."/>
        </authorList>
    </citation>
    <scope>NUCLEOTIDE SEQUENCE [LARGE SCALE GENOMIC DNA]</scope>
    <source>
        <strain evidence="4">CBS 506.65</strain>
    </source>
</reference>
<dbReference type="Proteomes" id="UP000184188">
    <property type="component" value="Unassembled WGS sequence"/>
</dbReference>